<evidence type="ECO:0000256" key="3">
    <source>
        <dbReference type="ARBA" id="ARBA00023152"/>
    </source>
</evidence>
<dbReference type="InterPro" id="IPR046348">
    <property type="entry name" value="SIS_dom_sf"/>
</dbReference>
<dbReference type="PROSITE" id="PS00174">
    <property type="entry name" value="P_GLUCOSE_ISOMERASE_2"/>
    <property type="match status" value="1"/>
</dbReference>
<keyword evidence="6" id="KW-1133">Transmembrane helix</keyword>
<dbReference type="PRINTS" id="PR00662">
    <property type="entry name" value="G6PISOMERASE"/>
</dbReference>
<dbReference type="Proteomes" id="UP000186102">
    <property type="component" value="Unassembled WGS sequence"/>
</dbReference>
<evidence type="ECO:0000256" key="1">
    <source>
        <dbReference type="ARBA" id="ARBA00011952"/>
    </source>
</evidence>
<reference evidence="7 8" key="1">
    <citation type="submission" date="2016-09" db="EMBL/GenBank/DDBJ databases">
        <title>Complete genome of Desulfosporosinus sp. OL.</title>
        <authorList>
            <person name="Mardanov A."/>
            <person name="Beletsky A."/>
            <person name="Panova A."/>
            <person name="Karnachuk O."/>
            <person name="Ravin N."/>
        </authorList>
    </citation>
    <scope>NUCLEOTIDE SEQUENCE [LARGE SCALE GENOMIC DNA]</scope>
    <source>
        <strain evidence="7 8">OL</strain>
    </source>
</reference>
<keyword evidence="8" id="KW-1185">Reference proteome</keyword>
<dbReference type="GO" id="GO:0048029">
    <property type="term" value="F:monosaccharide binding"/>
    <property type="evidence" value="ECO:0007669"/>
    <property type="project" value="TreeGrafter"/>
</dbReference>
<protein>
    <recommendedName>
        <fullName evidence="1 5">Glucose-6-phosphate isomerase</fullName>
        <ecNumber evidence="1 5">5.3.1.9</ecNumber>
    </recommendedName>
</protein>
<dbReference type="GO" id="GO:0006096">
    <property type="term" value="P:glycolytic process"/>
    <property type="evidence" value="ECO:0007669"/>
    <property type="project" value="UniProtKB-UniPathway"/>
</dbReference>
<keyword evidence="6" id="KW-0812">Transmembrane</keyword>
<keyword evidence="4 5" id="KW-0413">Isomerase</keyword>
<dbReference type="STRING" id="1888891.DSOL_2903"/>
<comment type="pathway">
    <text evidence="5">Carbohydrate degradation; glycolysis; D-glyceraldehyde 3-phosphate and glycerone phosphate from D-glucose: step 2/4.</text>
</comment>
<dbReference type="GO" id="GO:0051156">
    <property type="term" value="P:glucose 6-phosphate metabolic process"/>
    <property type="evidence" value="ECO:0007669"/>
    <property type="project" value="TreeGrafter"/>
</dbReference>
<evidence type="ECO:0000256" key="2">
    <source>
        <dbReference type="ARBA" id="ARBA00022432"/>
    </source>
</evidence>
<sequence length="421" mass="47734">MKKIEISLGDQSKLLNLDAIENFTQKHTHYLDEALSKEKIYENSLGWLDIDEWAGEVALKRIQDKANEVRNDADVFVLIGVGGSNQAARAAISALPQENAPEILYAGNNLSADYMNKLLKALEGKSVYIDAIAKNFETIEPGVSFRVLRQYLEKRYGSGAAGRIAVTGTKGSSLYQLALDNGYTFFTFPENIGGRYSALCDVGLYPMAVAGIDIAKLVQGAKEMRERLSVEPAEENIAFRYAAYRNLLQQKDYRLEMMSFFEPRFYYFSRWWIQMLAESEGKDGKGVYPVVGNFSEDLHSIGQFVQEGRRMIFETFLDVTERDSSLIIAGDDKKDYFDYLEGNDLWNINKIALQSTFDAHDKGGIPCMKLTIPKLDEYYFGQMFYMFMFAVYLSGKMLKVNPFDQGGVEDYKKNMFKALGK</sequence>
<dbReference type="PANTHER" id="PTHR11469:SF1">
    <property type="entry name" value="GLUCOSE-6-PHOSPHATE ISOMERASE"/>
    <property type="match status" value="1"/>
</dbReference>
<comment type="catalytic activity">
    <reaction evidence="5">
        <text>alpha-D-glucose 6-phosphate = beta-D-fructose 6-phosphate</text>
        <dbReference type="Rhea" id="RHEA:11816"/>
        <dbReference type="ChEBI" id="CHEBI:57634"/>
        <dbReference type="ChEBI" id="CHEBI:58225"/>
        <dbReference type="EC" id="5.3.1.9"/>
    </reaction>
</comment>
<dbReference type="OrthoDB" id="140919at2"/>
<dbReference type="GO" id="GO:0004347">
    <property type="term" value="F:glucose-6-phosphate isomerase activity"/>
    <property type="evidence" value="ECO:0007669"/>
    <property type="project" value="UniProtKB-EC"/>
</dbReference>
<evidence type="ECO:0000313" key="7">
    <source>
        <dbReference type="EMBL" id="OLN30785.1"/>
    </source>
</evidence>
<keyword evidence="6" id="KW-0472">Membrane</keyword>
<dbReference type="InterPro" id="IPR035482">
    <property type="entry name" value="SIS_PGI_2"/>
</dbReference>
<evidence type="ECO:0000256" key="4">
    <source>
        <dbReference type="ARBA" id="ARBA00023235"/>
    </source>
</evidence>
<dbReference type="Gene3D" id="3.40.50.10490">
    <property type="entry name" value="Glucose-6-phosphate isomerase like protein, domain 1"/>
    <property type="match status" value="2"/>
</dbReference>
<name>A0A1Q8QTX1_9FIRM</name>
<evidence type="ECO:0000256" key="5">
    <source>
        <dbReference type="RuleBase" id="RU000612"/>
    </source>
</evidence>
<gene>
    <name evidence="7" type="ORF">DSOL_2903</name>
</gene>
<dbReference type="PROSITE" id="PS51463">
    <property type="entry name" value="P_GLUCOSE_ISOMERASE_3"/>
    <property type="match status" value="1"/>
</dbReference>
<comment type="similarity">
    <text evidence="5">Belongs to the GPI family.</text>
</comment>
<dbReference type="GO" id="GO:0006094">
    <property type="term" value="P:gluconeogenesis"/>
    <property type="evidence" value="ECO:0007669"/>
    <property type="project" value="UniProtKB-KW"/>
</dbReference>
<organism evidence="7 8">
    <name type="scientific">Desulfosporosinus metallidurans</name>
    <dbReference type="NCBI Taxonomy" id="1888891"/>
    <lineage>
        <taxon>Bacteria</taxon>
        <taxon>Bacillati</taxon>
        <taxon>Bacillota</taxon>
        <taxon>Clostridia</taxon>
        <taxon>Eubacteriales</taxon>
        <taxon>Desulfitobacteriaceae</taxon>
        <taxon>Desulfosporosinus</taxon>
    </lineage>
</organism>
<dbReference type="RefSeq" id="WP_075365455.1">
    <property type="nucleotide sequence ID" value="NZ_MLBF01000022.1"/>
</dbReference>
<dbReference type="PANTHER" id="PTHR11469">
    <property type="entry name" value="GLUCOSE-6-PHOSPHATE ISOMERASE"/>
    <property type="match status" value="1"/>
</dbReference>
<feature type="transmembrane region" description="Helical" evidence="6">
    <location>
        <begin position="378"/>
        <end position="395"/>
    </location>
</feature>
<dbReference type="UniPathway" id="UPA00109">
    <property type="reaction ID" value="UER00181"/>
</dbReference>
<dbReference type="EMBL" id="MLBF01000022">
    <property type="protein sequence ID" value="OLN30785.1"/>
    <property type="molecule type" value="Genomic_DNA"/>
</dbReference>
<dbReference type="SUPFAM" id="SSF53697">
    <property type="entry name" value="SIS domain"/>
    <property type="match status" value="1"/>
</dbReference>
<evidence type="ECO:0000313" key="8">
    <source>
        <dbReference type="Proteomes" id="UP000186102"/>
    </source>
</evidence>
<dbReference type="CDD" id="cd05016">
    <property type="entry name" value="SIS_PGI_2"/>
    <property type="match status" value="1"/>
</dbReference>
<evidence type="ECO:0000256" key="6">
    <source>
        <dbReference type="SAM" id="Phobius"/>
    </source>
</evidence>
<proteinExistence type="inferred from homology"/>
<accession>A0A1Q8QTX1</accession>
<dbReference type="InterPro" id="IPR018189">
    <property type="entry name" value="Phosphoglucose_isomerase_CS"/>
</dbReference>
<dbReference type="GO" id="GO:0097367">
    <property type="term" value="F:carbohydrate derivative binding"/>
    <property type="evidence" value="ECO:0007669"/>
    <property type="project" value="InterPro"/>
</dbReference>
<dbReference type="InterPro" id="IPR001672">
    <property type="entry name" value="G6P_Isomerase"/>
</dbReference>
<dbReference type="EC" id="5.3.1.9" evidence="1 5"/>
<comment type="caution">
    <text evidence="7">The sequence shown here is derived from an EMBL/GenBank/DDBJ whole genome shotgun (WGS) entry which is preliminary data.</text>
</comment>
<dbReference type="AlphaFoldDB" id="A0A1Q8QTX1"/>
<keyword evidence="3 5" id="KW-0324">Glycolysis</keyword>
<dbReference type="Pfam" id="PF00342">
    <property type="entry name" value="PGI"/>
    <property type="match status" value="1"/>
</dbReference>
<keyword evidence="2 5" id="KW-0312">Gluconeogenesis</keyword>
<dbReference type="GO" id="GO:0005829">
    <property type="term" value="C:cytosol"/>
    <property type="evidence" value="ECO:0007669"/>
    <property type="project" value="TreeGrafter"/>
</dbReference>